<evidence type="ECO:0000313" key="3">
    <source>
        <dbReference type="EMBL" id="GBP30949.1"/>
    </source>
</evidence>
<reference evidence="3 4" key="1">
    <citation type="journal article" date="2019" name="Commun. Biol.">
        <title>The bagworm genome reveals a unique fibroin gene that provides high tensile strength.</title>
        <authorList>
            <person name="Kono N."/>
            <person name="Nakamura H."/>
            <person name="Ohtoshi R."/>
            <person name="Tomita M."/>
            <person name="Numata K."/>
            <person name="Arakawa K."/>
        </authorList>
    </citation>
    <scope>NUCLEOTIDE SEQUENCE [LARGE SCALE GENOMIC DNA]</scope>
</reference>
<feature type="compositionally biased region" description="Acidic residues" evidence="1">
    <location>
        <begin position="285"/>
        <end position="298"/>
    </location>
</feature>
<proteinExistence type="predicted"/>
<gene>
    <name evidence="3" type="primary">PGBD4</name>
    <name evidence="3" type="ORF">EVAR_28591_1</name>
</gene>
<feature type="compositionally biased region" description="Polar residues" evidence="1">
    <location>
        <begin position="319"/>
        <end position="336"/>
    </location>
</feature>
<dbReference type="PANTHER" id="PTHR46599:SF6">
    <property type="entry name" value="DUAL SPECIFICITY PHOSPHATASE 26"/>
    <property type="match status" value="1"/>
</dbReference>
<evidence type="ECO:0000313" key="4">
    <source>
        <dbReference type="Proteomes" id="UP000299102"/>
    </source>
</evidence>
<dbReference type="InterPro" id="IPR029526">
    <property type="entry name" value="PGBD"/>
</dbReference>
<comment type="caution">
    <text evidence="3">The sequence shown here is derived from an EMBL/GenBank/DDBJ whole genome shotgun (WGS) entry which is preliminary data.</text>
</comment>
<dbReference type="AlphaFoldDB" id="A0A4C1UXE0"/>
<dbReference type="Pfam" id="PF13843">
    <property type="entry name" value="DDE_Tnp_1_7"/>
    <property type="match status" value="1"/>
</dbReference>
<dbReference type="PANTHER" id="PTHR46599">
    <property type="entry name" value="PIGGYBAC TRANSPOSABLE ELEMENT-DERIVED PROTEIN 4"/>
    <property type="match status" value="1"/>
</dbReference>
<dbReference type="Proteomes" id="UP000299102">
    <property type="component" value="Unassembled WGS sequence"/>
</dbReference>
<protein>
    <submittedName>
        <fullName evidence="3">PiggyBac transposable element-derived protein 4</fullName>
    </submittedName>
</protein>
<accession>A0A4C1UXE0</accession>
<evidence type="ECO:0000259" key="2">
    <source>
        <dbReference type="Pfam" id="PF13843"/>
    </source>
</evidence>
<feature type="domain" description="PiggyBac transposable element-derived protein" evidence="2">
    <location>
        <begin position="337"/>
        <end position="588"/>
    </location>
</feature>
<dbReference type="OrthoDB" id="10057959at2759"/>
<name>A0A4C1UXE0_EUMVA</name>
<organism evidence="3 4">
    <name type="scientific">Eumeta variegata</name>
    <name type="common">Bagworm moth</name>
    <name type="synonym">Eumeta japonica</name>
    <dbReference type="NCBI Taxonomy" id="151549"/>
    <lineage>
        <taxon>Eukaryota</taxon>
        <taxon>Metazoa</taxon>
        <taxon>Ecdysozoa</taxon>
        <taxon>Arthropoda</taxon>
        <taxon>Hexapoda</taxon>
        <taxon>Insecta</taxon>
        <taxon>Pterygota</taxon>
        <taxon>Neoptera</taxon>
        <taxon>Endopterygota</taxon>
        <taxon>Lepidoptera</taxon>
        <taxon>Glossata</taxon>
        <taxon>Ditrysia</taxon>
        <taxon>Tineoidea</taxon>
        <taxon>Psychidae</taxon>
        <taxon>Oiketicinae</taxon>
        <taxon>Eumeta</taxon>
    </lineage>
</organism>
<evidence type="ECO:0000256" key="1">
    <source>
        <dbReference type="SAM" id="MobiDB-lite"/>
    </source>
</evidence>
<sequence length="697" mass="79086">MKRHKNLSVRKPESTSLSRATSFNKTNVGAFFEKLASLYGKYRFPPHMIFNADETGCSTVSAPPKIIAEKGSKQIGQDDFLTSFVTDRPDPTLSEAVISENEVSITPELRINSDASRSPNVRRDPIDSLTKDLTSSEHFIQPSTSLQQIVSPEIVRPFLKSGPRKNSKSNTRKMISAIITDTLEKNKILEKETKMTSGGISLREDTSSDGDINLLEFRKRNIRSEKDKNYCVVCNENYAYSKEEWYQCKIGNILKNSDEDNDEEFLMLETEETSDCEDNVSVHSDEEDVISGSDDDDMPLSQMRGNALRGKNGHLWSSVAPSSSRTPQRNIVSLQRTPFDDKDSRHKEDRFAPIREIWTIFINSCKESYKPCAFVTIDEQLLSFRGKCPFRVYISSKPDKYGMKVVAICDAKTYYMFEAIPYIGKATKAKSAADYVTKLADSIKGSGRNITFDNWFTSVPLADLLLKDYKLTCIGTLRKNKRKIPPSFLPNKNKKPLSSRFAFDREKTLVSFAPKTNKSVILLSTMHYKEEINPSTSKPIIIDDYHATKGGVDTFDKMMHNYSTARGTRRWPLRFFFGMLNQAGINAMILYLKAKKPNTPAKKYRSGFLKNMALQLAEPHMKRRLQSNLPRELASTIRAILDIPEEISEGEPPSKLQKQARCVLCPRKNDKKVKIVCTKCKKPVCPENRREICLSCV</sequence>
<feature type="region of interest" description="Disordered" evidence="1">
    <location>
        <begin position="318"/>
        <end position="345"/>
    </location>
</feature>
<dbReference type="STRING" id="151549.A0A4C1UXE0"/>
<dbReference type="EMBL" id="BGZK01000239">
    <property type="protein sequence ID" value="GBP30949.1"/>
    <property type="molecule type" value="Genomic_DNA"/>
</dbReference>
<keyword evidence="4" id="KW-1185">Reference proteome</keyword>
<feature type="region of interest" description="Disordered" evidence="1">
    <location>
        <begin position="276"/>
        <end position="299"/>
    </location>
</feature>